<dbReference type="AlphaFoldDB" id="M2AFH1"/>
<name>M2AFH1_9BACT</name>
<keyword evidence="1" id="KW-0732">Signal</keyword>
<gene>
    <name evidence="2" type="ORF">RE6C_03469</name>
</gene>
<feature type="chain" id="PRO_5004020975" evidence="1">
    <location>
        <begin position="25"/>
        <end position="317"/>
    </location>
</feature>
<dbReference type="Proteomes" id="UP000011529">
    <property type="component" value="Unassembled WGS sequence"/>
</dbReference>
<dbReference type="PATRIC" id="fig|1263867.3.peg.3711"/>
<feature type="signal peptide" evidence="1">
    <location>
        <begin position="1"/>
        <end position="24"/>
    </location>
</feature>
<dbReference type="RefSeq" id="WP_008658277.1">
    <property type="nucleotide sequence ID" value="NZ_ANMO01000154.1"/>
</dbReference>
<reference evidence="2" key="2">
    <citation type="journal article" date="2013" name="Mar. Genomics">
        <title>Expression of sulfatases in Rhodopirellula baltica and the diversity of sulfatases in the genus Rhodopirellula.</title>
        <authorList>
            <person name="Wegner C.E."/>
            <person name="Richter-Heitmann T."/>
            <person name="Klindworth A."/>
            <person name="Klockow C."/>
            <person name="Richter M."/>
            <person name="Achstetter T."/>
            <person name="Glockner F.O."/>
            <person name="Harder J."/>
        </authorList>
    </citation>
    <scope>NUCLEOTIDE SEQUENCE [LARGE SCALE GENOMIC DNA]</scope>
    <source>
        <strain evidence="2">6C</strain>
    </source>
</reference>
<accession>M2AFH1</accession>
<sequence>MYLFRRKLVCSVVVLWLFTHQALGDDTEVSSIGEAYCANWLAVTSYDVLMTVSEFRISDRGVSMERVTSHRQIVDHENETFWMGSRTEVEQLSAAGVSVKRHLMSVSCYDGRTGEEWMKSSGRNAMRLAGDDFLKALHRSREPDPRWTGVLVAEYAYAGKTLEESFSTNYSPTKEFRLHSRTGMTVDLSVKVPVSPGISHVIELVRFDTNRWVPTMLTQTFFLRERSEPRLREVYEWEEREGIYLPVKVRGEHNMNVMSGGERSETPLVYDVDFQWLSVNNGKKDREKWSVGLMSDSERVLKMLDPQDAEGVKDAER</sequence>
<dbReference type="EMBL" id="ANMO01000154">
    <property type="protein sequence ID" value="EMB15875.1"/>
    <property type="molecule type" value="Genomic_DNA"/>
</dbReference>
<keyword evidence="3" id="KW-1185">Reference proteome</keyword>
<evidence type="ECO:0000313" key="3">
    <source>
        <dbReference type="Proteomes" id="UP000011529"/>
    </source>
</evidence>
<protein>
    <submittedName>
        <fullName evidence="2">Secreted protein</fullName>
    </submittedName>
</protein>
<proteinExistence type="predicted"/>
<evidence type="ECO:0000256" key="1">
    <source>
        <dbReference type="SAM" id="SignalP"/>
    </source>
</evidence>
<organism evidence="2 3">
    <name type="scientific">Rhodopirellula europaea 6C</name>
    <dbReference type="NCBI Taxonomy" id="1263867"/>
    <lineage>
        <taxon>Bacteria</taxon>
        <taxon>Pseudomonadati</taxon>
        <taxon>Planctomycetota</taxon>
        <taxon>Planctomycetia</taxon>
        <taxon>Pirellulales</taxon>
        <taxon>Pirellulaceae</taxon>
        <taxon>Rhodopirellula</taxon>
    </lineage>
</organism>
<comment type="caution">
    <text evidence="2">The sequence shown here is derived from an EMBL/GenBank/DDBJ whole genome shotgun (WGS) entry which is preliminary data.</text>
</comment>
<reference evidence="2" key="1">
    <citation type="submission" date="2012-11" db="EMBL/GenBank/DDBJ databases">
        <title>Permanent draft genomes of Rhodopirellula europaea strain SH398 and 6C.</title>
        <authorList>
            <person name="Richter M."/>
            <person name="Richter-Heitmann T."/>
            <person name="Frank C."/>
            <person name="Harder J."/>
            <person name="Glockner F.O."/>
        </authorList>
    </citation>
    <scope>NUCLEOTIDE SEQUENCE</scope>
    <source>
        <strain evidence="2">6C</strain>
    </source>
</reference>
<evidence type="ECO:0000313" key="2">
    <source>
        <dbReference type="EMBL" id="EMB15875.1"/>
    </source>
</evidence>